<keyword evidence="7" id="KW-0472">Membrane</keyword>
<feature type="coiled-coil region" evidence="5">
    <location>
        <begin position="18"/>
        <end position="52"/>
    </location>
</feature>
<dbReference type="Proteomes" id="UP000194219">
    <property type="component" value="Unassembled WGS sequence"/>
</dbReference>
<feature type="compositionally biased region" description="Basic and acidic residues" evidence="6">
    <location>
        <begin position="188"/>
        <end position="197"/>
    </location>
</feature>
<evidence type="ECO:0000256" key="4">
    <source>
        <dbReference type="ARBA" id="ARBA00023088"/>
    </source>
</evidence>
<dbReference type="Pfam" id="PF00746">
    <property type="entry name" value="Gram_pos_anchor"/>
    <property type="match status" value="1"/>
</dbReference>
<feature type="compositionally biased region" description="Low complexity" evidence="6">
    <location>
        <begin position="256"/>
        <end position="290"/>
    </location>
</feature>
<feature type="compositionally biased region" description="Polar residues" evidence="6">
    <location>
        <begin position="214"/>
        <end position="223"/>
    </location>
</feature>
<evidence type="ECO:0000313" key="9">
    <source>
        <dbReference type="EMBL" id="OTA92968.1"/>
    </source>
</evidence>
<keyword evidence="3" id="KW-0732">Signal</keyword>
<keyword evidence="7" id="KW-1133">Transmembrane helix</keyword>
<dbReference type="PROSITE" id="PS50847">
    <property type="entry name" value="GRAM_POS_ANCHORING"/>
    <property type="match status" value="1"/>
</dbReference>
<evidence type="ECO:0000259" key="8">
    <source>
        <dbReference type="PROSITE" id="PS50847"/>
    </source>
</evidence>
<dbReference type="AlphaFoldDB" id="A0AAE5JA32"/>
<feature type="domain" description="Gram-positive cocci surface proteins LPxTG" evidence="8">
    <location>
        <begin position="364"/>
        <end position="396"/>
    </location>
</feature>
<accession>A0AAE5JA32</accession>
<proteinExistence type="predicted"/>
<sequence length="396" mass="41303">MFSVACFFTVHEHSAKKLSKAKDAVKTAQDNLAKAQAHADATAKALANAKEALITDAKVYHDSVSIKPVTIHKGENVPAPEIANPMTQDPTQSLVMGTYLKLAASKLDTIPTGTTAAWSDKAQLASDAQIVGNHQEGATVTFPDGSTMTLNVPLVVLDTETPVTPTNPGKPDQGKTDNHGTTPTPSKPDQDKTDDHGTTPTTPSKPDQGKTDGHGTTPTTPSKPDQGKTDDHGTTPTPSKPDQGKTDDHKGDDSHTTTPSNPTTPSKPSDNSHVTTPKGDTKTDTTTNTTLPSDAHVVDGQVVNAQGQVIPGFKVENGTIVATNNSATAASVNTTAPVASATTMTREQYRASQNNKSNTDTKTLPQTGNNNELGLVGLGLLTLAGMFGLVAKRRSN</sequence>
<keyword evidence="2" id="KW-0964">Secreted</keyword>
<feature type="compositionally biased region" description="Basic and acidic residues" evidence="6">
    <location>
        <begin position="242"/>
        <end position="255"/>
    </location>
</feature>
<dbReference type="InterPro" id="IPR019931">
    <property type="entry name" value="LPXTG_anchor"/>
</dbReference>
<keyword evidence="7" id="KW-0812">Transmembrane</keyword>
<gene>
    <name evidence="9" type="ORF">BHL83_10350</name>
</gene>
<evidence type="ECO:0000256" key="7">
    <source>
        <dbReference type="SAM" id="Phobius"/>
    </source>
</evidence>
<name>A0AAE5JA32_LIMRT</name>
<evidence type="ECO:0000313" key="10">
    <source>
        <dbReference type="Proteomes" id="UP000194219"/>
    </source>
</evidence>
<organism evidence="9 10">
    <name type="scientific">Limosilactobacillus reuteri</name>
    <name type="common">Lactobacillus reuteri</name>
    <dbReference type="NCBI Taxonomy" id="1598"/>
    <lineage>
        <taxon>Bacteria</taxon>
        <taxon>Bacillati</taxon>
        <taxon>Bacillota</taxon>
        <taxon>Bacilli</taxon>
        <taxon>Lactobacillales</taxon>
        <taxon>Lactobacillaceae</taxon>
        <taxon>Limosilactobacillus</taxon>
    </lineage>
</organism>
<evidence type="ECO:0000256" key="3">
    <source>
        <dbReference type="ARBA" id="ARBA00022729"/>
    </source>
</evidence>
<feature type="region of interest" description="Disordered" evidence="6">
    <location>
        <begin position="160"/>
        <end position="293"/>
    </location>
</feature>
<evidence type="ECO:0000256" key="1">
    <source>
        <dbReference type="ARBA" id="ARBA00022512"/>
    </source>
</evidence>
<comment type="caution">
    <text evidence="9">The sequence shown here is derived from an EMBL/GenBank/DDBJ whole genome shotgun (WGS) entry which is preliminary data.</text>
</comment>
<dbReference type="EMBL" id="MIMV01000015">
    <property type="protein sequence ID" value="OTA92968.1"/>
    <property type="molecule type" value="Genomic_DNA"/>
</dbReference>
<protein>
    <recommendedName>
        <fullName evidence="8">Gram-positive cocci surface proteins LPxTG domain-containing protein</fullName>
    </recommendedName>
</protein>
<keyword evidence="1" id="KW-0134">Cell wall</keyword>
<dbReference type="NCBIfam" id="TIGR01167">
    <property type="entry name" value="LPXTG_anchor"/>
    <property type="match status" value="1"/>
</dbReference>
<feature type="transmembrane region" description="Helical" evidence="7">
    <location>
        <begin position="373"/>
        <end position="391"/>
    </location>
</feature>
<evidence type="ECO:0000256" key="2">
    <source>
        <dbReference type="ARBA" id="ARBA00022525"/>
    </source>
</evidence>
<evidence type="ECO:0000256" key="6">
    <source>
        <dbReference type="SAM" id="MobiDB-lite"/>
    </source>
</evidence>
<keyword evidence="5" id="KW-0175">Coiled coil</keyword>
<keyword evidence="4" id="KW-0572">Peptidoglycan-anchor</keyword>
<reference evidence="9 10" key="1">
    <citation type="submission" date="2016-09" db="EMBL/GenBank/DDBJ databases">
        <title>Lactobacillus reuteri KLR3006, genome sequencing and assembly.</title>
        <authorList>
            <person name="Lee J.-Y."/>
            <person name="Kim E.B."/>
            <person name="Choi Y.-J."/>
        </authorList>
    </citation>
    <scope>NUCLEOTIDE SEQUENCE [LARGE SCALE GENOMIC DNA]</scope>
    <source>
        <strain evidence="9 10">KLR3006</strain>
    </source>
</reference>
<evidence type="ECO:0000256" key="5">
    <source>
        <dbReference type="SAM" id="Coils"/>
    </source>
</evidence>
<feature type="compositionally biased region" description="Polar residues" evidence="6">
    <location>
        <begin position="349"/>
        <end position="367"/>
    </location>
</feature>
<feature type="region of interest" description="Disordered" evidence="6">
    <location>
        <begin position="349"/>
        <end position="368"/>
    </location>
</feature>
<dbReference type="RefSeq" id="WP_143454322.1">
    <property type="nucleotide sequence ID" value="NZ_MIMF01000340.1"/>
</dbReference>